<gene>
    <name evidence="1" type="ORF">E1294_14330</name>
</gene>
<dbReference type="OrthoDB" id="9996281at2"/>
<protein>
    <recommendedName>
        <fullName evidence="3">PIN domain-containing protein</fullName>
    </recommendedName>
</protein>
<keyword evidence="2" id="KW-1185">Reference proteome</keyword>
<dbReference type="RefSeq" id="WP_132508673.1">
    <property type="nucleotide sequence ID" value="NZ_SMKP01000033.1"/>
</dbReference>
<dbReference type="EMBL" id="SMKP01000033">
    <property type="protein sequence ID" value="TDD21607.1"/>
    <property type="molecule type" value="Genomic_DNA"/>
</dbReference>
<organism evidence="1 2">
    <name type="scientific">Nonomuraea diastatica</name>
    <dbReference type="NCBI Taxonomy" id="1848329"/>
    <lineage>
        <taxon>Bacteria</taxon>
        <taxon>Bacillati</taxon>
        <taxon>Actinomycetota</taxon>
        <taxon>Actinomycetes</taxon>
        <taxon>Streptosporangiales</taxon>
        <taxon>Streptosporangiaceae</taxon>
        <taxon>Nonomuraea</taxon>
    </lineage>
</organism>
<evidence type="ECO:0000313" key="1">
    <source>
        <dbReference type="EMBL" id="TDD21607.1"/>
    </source>
</evidence>
<name>A0A4V6PD46_9ACTN</name>
<reference evidence="1 2" key="1">
    <citation type="submission" date="2019-03" db="EMBL/GenBank/DDBJ databases">
        <title>Draft genome sequences of novel Actinobacteria.</title>
        <authorList>
            <person name="Sahin N."/>
            <person name="Ay H."/>
            <person name="Saygin H."/>
        </authorList>
    </citation>
    <scope>NUCLEOTIDE SEQUENCE [LARGE SCALE GENOMIC DNA]</scope>
    <source>
        <strain evidence="1 2">KC712</strain>
    </source>
</reference>
<accession>A0A4V6PD46</accession>
<sequence length="77" mass="8137">MIDVLLGMEGTTFVDSLTLGSAPGVAEVLREAGPYAPEQVTAATVVQAARRRSLPVVTSNPIPLRALWPDVPIDLIL</sequence>
<comment type="caution">
    <text evidence="1">The sequence shown here is derived from an EMBL/GenBank/DDBJ whole genome shotgun (WGS) entry which is preliminary data.</text>
</comment>
<dbReference type="Proteomes" id="UP000294543">
    <property type="component" value="Unassembled WGS sequence"/>
</dbReference>
<dbReference type="AlphaFoldDB" id="A0A4V6PD46"/>
<proteinExistence type="predicted"/>
<evidence type="ECO:0008006" key="3">
    <source>
        <dbReference type="Google" id="ProtNLM"/>
    </source>
</evidence>
<evidence type="ECO:0000313" key="2">
    <source>
        <dbReference type="Proteomes" id="UP000294543"/>
    </source>
</evidence>